<accession>A0AA37WW65</accession>
<reference evidence="6" key="1">
    <citation type="journal article" date="2019" name="Int. J. Syst. Evol. Microbiol.">
        <title>The Global Catalogue of Microorganisms (GCM) 10K type strain sequencing project: providing services to taxonomists for standard genome sequencing and annotation.</title>
        <authorList>
            <consortium name="The Broad Institute Genomics Platform"/>
            <consortium name="The Broad Institute Genome Sequencing Center for Infectious Disease"/>
            <person name="Wu L."/>
            <person name="Ma J."/>
        </authorList>
    </citation>
    <scope>NUCLEOTIDE SEQUENCE [LARGE SCALE GENOMIC DNA]</scope>
    <source>
        <strain evidence="6">NBRC 103632</strain>
    </source>
</reference>
<dbReference type="InterPro" id="IPR000524">
    <property type="entry name" value="Tscrpt_reg_HTH_GntR"/>
</dbReference>
<evidence type="ECO:0000259" key="4">
    <source>
        <dbReference type="PROSITE" id="PS50949"/>
    </source>
</evidence>
<feature type="domain" description="HTH gntR-type" evidence="4">
    <location>
        <begin position="21"/>
        <end position="88"/>
    </location>
</feature>
<dbReference type="InterPro" id="IPR036390">
    <property type="entry name" value="WH_DNA-bd_sf"/>
</dbReference>
<dbReference type="SUPFAM" id="SSF46785">
    <property type="entry name" value="Winged helix' DNA-binding domain"/>
    <property type="match status" value="1"/>
</dbReference>
<dbReference type="Gene3D" id="1.20.120.530">
    <property type="entry name" value="GntR ligand-binding domain-like"/>
    <property type="match status" value="1"/>
</dbReference>
<gene>
    <name evidence="5" type="ORF">GCM10007890_57970</name>
</gene>
<proteinExistence type="predicted"/>
<dbReference type="AlphaFoldDB" id="A0AA37WW65"/>
<keyword evidence="6" id="KW-1185">Reference proteome</keyword>
<evidence type="ECO:0000256" key="2">
    <source>
        <dbReference type="ARBA" id="ARBA00023125"/>
    </source>
</evidence>
<dbReference type="InterPro" id="IPR036388">
    <property type="entry name" value="WH-like_DNA-bd_sf"/>
</dbReference>
<evidence type="ECO:0000313" key="6">
    <source>
        <dbReference type="Proteomes" id="UP001157440"/>
    </source>
</evidence>
<dbReference type="Gene3D" id="1.10.10.10">
    <property type="entry name" value="Winged helix-like DNA-binding domain superfamily/Winged helix DNA-binding domain"/>
    <property type="match status" value="1"/>
</dbReference>
<keyword evidence="1" id="KW-0805">Transcription regulation</keyword>
<evidence type="ECO:0000256" key="1">
    <source>
        <dbReference type="ARBA" id="ARBA00023015"/>
    </source>
</evidence>
<dbReference type="GO" id="GO:0003700">
    <property type="term" value="F:DNA-binding transcription factor activity"/>
    <property type="evidence" value="ECO:0007669"/>
    <property type="project" value="InterPro"/>
</dbReference>
<dbReference type="SUPFAM" id="SSF48008">
    <property type="entry name" value="GntR ligand-binding domain-like"/>
    <property type="match status" value="1"/>
</dbReference>
<dbReference type="PROSITE" id="PS50949">
    <property type="entry name" value="HTH_GNTR"/>
    <property type="match status" value="1"/>
</dbReference>
<dbReference type="Pfam" id="PF07729">
    <property type="entry name" value="FCD"/>
    <property type="match status" value="1"/>
</dbReference>
<protein>
    <submittedName>
        <fullName evidence="5">Transcriptional regulator</fullName>
    </submittedName>
</protein>
<dbReference type="SMART" id="SM00345">
    <property type="entry name" value="HTH_GNTR"/>
    <property type="match status" value="1"/>
</dbReference>
<dbReference type="PANTHER" id="PTHR43537:SF49">
    <property type="entry name" value="TRANSCRIPTIONAL REGULATORY PROTEIN"/>
    <property type="match status" value="1"/>
</dbReference>
<comment type="caution">
    <text evidence="5">The sequence shown here is derived from an EMBL/GenBank/DDBJ whole genome shotgun (WGS) entry which is preliminary data.</text>
</comment>
<evidence type="ECO:0000256" key="3">
    <source>
        <dbReference type="ARBA" id="ARBA00023163"/>
    </source>
</evidence>
<dbReference type="InterPro" id="IPR008920">
    <property type="entry name" value="TF_FadR/GntR_C"/>
</dbReference>
<dbReference type="InterPro" id="IPR011711">
    <property type="entry name" value="GntR_C"/>
</dbReference>
<dbReference type="PANTHER" id="PTHR43537">
    <property type="entry name" value="TRANSCRIPTIONAL REGULATOR, GNTR FAMILY"/>
    <property type="match status" value="1"/>
</dbReference>
<dbReference type="Pfam" id="PF00392">
    <property type="entry name" value="GntR"/>
    <property type="match status" value="1"/>
</dbReference>
<dbReference type="Proteomes" id="UP001157440">
    <property type="component" value="Unassembled WGS sequence"/>
</dbReference>
<keyword evidence="3" id="KW-0804">Transcription</keyword>
<sequence length="238" mass="26678">MSTLDSFLADAVPACSESGLRALAYKAILGVIAELRIYDHPGELQLDECKLSGDLRVSRTPIREALTILEHQGFVRRRPRHGVFVVKKTRREIIEMVYACAALESMAVRLACAKATEAQLGALRASFRALYEADPTGGYHRYFEARWQFCRHAATLAQCAEILSMLNHLLLHLRSVHETIFRQSIDLAYLRAAYRAIIEALELRDAELASRLVLERGFRFAHDIESCGDCFGSPKAVA</sequence>
<dbReference type="RefSeq" id="WP_238200086.1">
    <property type="nucleotide sequence ID" value="NZ_BPQZ01000059.1"/>
</dbReference>
<dbReference type="EMBL" id="BSPL01000030">
    <property type="protein sequence ID" value="GLS73782.1"/>
    <property type="molecule type" value="Genomic_DNA"/>
</dbReference>
<evidence type="ECO:0000313" key="5">
    <source>
        <dbReference type="EMBL" id="GLS73782.1"/>
    </source>
</evidence>
<dbReference type="GO" id="GO:0003677">
    <property type="term" value="F:DNA binding"/>
    <property type="evidence" value="ECO:0007669"/>
    <property type="project" value="UniProtKB-KW"/>
</dbReference>
<dbReference type="SMART" id="SM00895">
    <property type="entry name" value="FCD"/>
    <property type="match status" value="1"/>
</dbReference>
<name>A0AA37WW65_9HYPH</name>
<keyword evidence="2" id="KW-0238">DNA-binding</keyword>
<organism evidence="5 6">
    <name type="scientific">Methylobacterium tardum</name>
    <dbReference type="NCBI Taxonomy" id="374432"/>
    <lineage>
        <taxon>Bacteria</taxon>
        <taxon>Pseudomonadati</taxon>
        <taxon>Pseudomonadota</taxon>
        <taxon>Alphaproteobacteria</taxon>
        <taxon>Hyphomicrobiales</taxon>
        <taxon>Methylobacteriaceae</taxon>
        <taxon>Methylobacterium</taxon>
    </lineage>
</organism>